<keyword evidence="3" id="KW-1185">Reference proteome</keyword>
<name>A0A656HFZ8_THINJ</name>
<dbReference type="EMBL" id="JH651384">
    <property type="protein sequence ID" value="EIJ35377.1"/>
    <property type="molecule type" value="Genomic_DNA"/>
</dbReference>
<dbReference type="OrthoDB" id="5762185at2"/>
<dbReference type="InterPro" id="IPR016181">
    <property type="entry name" value="Acyl_CoA_acyltransferase"/>
</dbReference>
<dbReference type="Pfam" id="PF21926">
    <property type="entry name" value="FeeM"/>
    <property type="match status" value="1"/>
</dbReference>
<dbReference type="AlphaFoldDB" id="A0A656HFZ8"/>
<dbReference type="RefSeq" id="WP_002709282.1">
    <property type="nucleotide sequence ID" value="NZ_JH651384.1"/>
</dbReference>
<dbReference type="InterPro" id="IPR054597">
    <property type="entry name" value="FeeM_cat"/>
</dbReference>
<reference evidence="3" key="1">
    <citation type="journal article" date="2011" name="Stand. Genomic Sci.">
        <title>Genome sequence of the filamentous, gliding Thiothrix nivea neotype strain (JP2(T)).</title>
        <authorList>
            <person name="Lapidus A."/>
            <person name="Nolan M."/>
            <person name="Lucas S."/>
            <person name="Glavina Del Rio T."/>
            <person name="Tice H."/>
            <person name="Cheng J.F."/>
            <person name="Tapia R."/>
            <person name="Han C."/>
            <person name="Goodwin L."/>
            <person name="Pitluck S."/>
            <person name="Liolios K."/>
            <person name="Pagani I."/>
            <person name="Ivanova N."/>
            <person name="Huntemann M."/>
            <person name="Mavromatis K."/>
            <person name="Mikhailova N."/>
            <person name="Pati A."/>
            <person name="Chen A."/>
            <person name="Palaniappan K."/>
            <person name="Land M."/>
            <person name="Brambilla E.M."/>
            <person name="Rohde M."/>
            <person name="Abt B."/>
            <person name="Verbarg S."/>
            <person name="Goker M."/>
            <person name="Bristow J."/>
            <person name="Eisen J.A."/>
            <person name="Markowitz V."/>
            <person name="Hugenholtz P."/>
            <person name="Kyrpides N.C."/>
            <person name="Klenk H.P."/>
            <person name="Woyke T."/>
        </authorList>
    </citation>
    <scope>NUCLEOTIDE SEQUENCE [LARGE SCALE GENOMIC DNA]</scope>
    <source>
        <strain evidence="3">ATCC 35100 / DSM 5205 / JP2</strain>
    </source>
</reference>
<sequence precursor="true">MLDMTMASCLPSPLQLARSGSEVARTCHFRRNEYRKIYPKVQVAEHDPFNNHAYVLYTSDADGNISSTGSLVMDSAIGLPEDGLFPAVVDDYRRSGKRLMEIGRFVIRGNLNLVKHYYKAAHAIAVRQGIDSLLMVIRQKDVLFHQKRLGAELLAEDVGEDFGSGQPFACMAWDVRKTTPAFLRWVASL</sequence>
<dbReference type="Gene3D" id="3.40.630.30">
    <property type="match status" value="1"/>
</dbReference>
<organism evidence="2 3">
    <name type="scientific">Thiothrix nivea (strain ATCC 35100 / DSM 5205 / JP2)</name>
    <dbReference type="NCBI Taxonomy" id="870187"/>
    <lineage>
        <taxon>Bacteria</taxon>
        <taxon>Pseudomonadati</taxon>
        <taxon>Pseudomonadota</taxon>
        <taxon>Gammaproteobacteria</taxon>
        <taxon>Thiotrichales</taxon>
        <taxon>Thiotrichaceae</taxon>
        <taxon>Thiothrix</taxon>
    </lineage>
</organism>
<evidence type="ECO:0000313" key="2">
    <source>
        <dbReference type="EMBL" id="EIJ35377.1"/>
    </source>
</evidence>
<protein>
    <recommendedName>
        <fullName evidence="1">N-acyl amino acid synthase FeeM catalytic core domain-containing protein</fullName>
    </recommendedName>
</protein>
<gene>
    <name evidence="2" type="ORF">Thini_2844</name>
</gene>
<accession>A0A656HFZ8</accession>
<dbReference type="SUPFAM" id="SSF55729">
    <property type="entry name" value="Acyl-CoA N-acyltransferases (Nat)"/>
    <property type="match status" value="1"/>
</dbReference>
<feature type="domain" description="N-acyl amino acid synthase FeeM catalytic core" evidence="1">
    <location>
        <begin position="42"/>
        <end position="158"/>
    </location>
</feature>
<evidence type="ECO:0000313" key="3">
    <source>
        <dbReference type="Proteomes" id="UP000005317"/>
    </source>
</evidence>
<dbReference type="Proteomes" id="UP000005317">
    <property type="component" value="Unassembled WGS sequence"/>
</dbReference>
<proteinExistence type="predicted"/>
<evidence type="ECO:0000259" key="1">
    <source>
        <dbReference type="Pfam" id="PF21926"/>
    </source>
</evidence>